<dbReference type="PANTHER" id="PTHR30250:SF10">
    <property type="entry name" value="LIPOPOLYSACCHARIDE BIOSYNTHESIS PROTEIN WZXC"/>
    <property type="match status" value="1"/>
</dbReference>
<evidence type="ECO:0000256" key="3">
    <source>
        <dbReference type="ARBA" id="ARBA00022475"/>
    </source>
</evidence>
<feature type="compositionally biased region" description="Basic residues" evidence="7">
    <location>
        <begin position="52"/>
        <end position="112"/>
    </location>
</feature>
<evidence type="ECO:0000256" key="5">
    <source>
        <dbReference type="ARBA" id="ARBA00022989"/>
    </source>
</evidence>
<feature type="transmembrane region" description="Helical" evidence="8">
    <location>
        <begin position="235"/>
        <end position="252"/>
    </location>
</feature>
<evidence type="ECO:0000256" key="4">
    <source>
        <dbReference type="ARBA" id="ARBA00022692"/>
    </source>
</evidence>
<dbReference type="AlphaFoldDB" id="A0A2T7WP89"/>
<feature type="transmembrane region" description="Helical" evidence="8">
    <location>
        <begin position="448"/>
        <end position="466"/>
    </location>
</feature>
<evidence type="ECO:0000256" key="8">
    <source>
        <dbReference type="SAM" id="Phobius"/>
    </source>
</evidence>
<dbReference type="EMBL" id="QDFT01000012">
    <property type="protein sequence ID" value="PVE75950.1"/>
    <property type="molecule type" value="Genomic_DNA"/>
</dbReference>
<dbReference type="Pfam" id="PF13440">
    <property type="entry name" value="Polysacc_synt_3"/>
    <property type="match status" value="1"/>
</dbReference>
<sequence length="617" mass="66659">MDRHRAGDLGRDESTVRHHHHREQHAAAADQRRHPGTALLPRLRRGPGLARHDHRQPRRPARPRRLPRGHHRLQHPRRGAQHARHHRRPGPARRARGRARRGAVRPGRRTHRSAGTDPGVSAPPRSLGRTASRGAATTMGAQGVRIIVQVTGIVLLARLLSPSDYGVTAMVLAIVGVGEIVRDFGLSSAAIQAKTLSHGQRSTLFWINVGIGALLSIACAALAVPISALYADPRLVAVAIALAPTFLLNGFSTQFRAHLNRDFRFVSLSSVEIGAQITGLGVALVLATWGWGYWALVVQQVLPVLLMAFALPMVAGWWPGLPSRTESVRGLVSFGGHLVASQVLVYASRNIDSVMIGRLFGPASLGFYNRAFQLMVLPLNQINAPASRVALPTLSRLQNDPERYARFLAVGQIVLLNIVAGVLAFSVAQAPALVAVALGPRWEPTVHLFQILAIAGFFQAAAYATYWVSLSLGLTKRFFWYTIATRPVVIGLIVAGALWGVEGVAWAYTIGNVLVWPIGIVWMTRGTFLRGAPLFWAGARTVAVYGIAAGLSAAVTALWPGLDDIADLVVGAVVLVAALALTTVVLPAYRRDVRTILALRQHLRRARGTRNAGEDTP</sequence>
<keyword evidence="5 8" id="KW-1133">Transmembrane helix</keyword>
<dbReference type="CDD" id="cd13127">
    <property type="entry name" value="MATE_tuaB_like"/>
    <property type="match status" value="1"/>
</dbReference>
<comment type="subcellular location">
    <subcellularLocation>
        <location evidence="1">Cell membrane</location>
        <topology evidence="1">Multi-pass membrane protein</topology>
    </subcellularLocation>
</comment>
<keyword evidence="4 8" id="KW-0812">Transmembrane</keyword>
<evidence type="ECO:0000313" key="10">
    <source>
        <dbReference type="Proteomes" id="UP000244649"/>
    </source>
</evidence>
<evidence type="ECO:0000256" key="6">
    <source>
        <dbReference type="ARBA" id="ARBA00023136"/>
    </source>
</evidence>
<protein>
    <submittedName>
        <fullName evidence="9">Lipopolysaccharide biosynthesis protein</fullName>
    </submittedName>
</protein>
<feature type="transmembrane region" description="Helical" evidence="8">
    <location>
        <begin position="273"/>
        <end position="294"/>
    </location>
</feature>
<keyword evidence="6 8" id="KW-0472">Membrane</keyword>
<feature type="transmembrane region" description="Helical" evidence="8">
    <location>
        <begin position="542"/>
        <end position="562"/>
    </location>
</feature>
<feature type="transmembrane region" description="Helical" evidence="8">
    <location>
        <begin position="205"/>
        <end position="229"/>
    </location>
</feature>
<keyword evidence="3" id="KW-1003">Cell membrane</keyword>
<dbReference type="GO" id="GO:0005886">
    <property type="term" value="C:plasma membrane"/>
    <property type="evidence" value="ECO:0007669"/>
    <property type="project" value="UniProtKB-SubCell"/>
</dbReference>
<evidence type="ECO:0000256" key="1">
    <source>
        <dbReference type="ARBA" id="ARBA00004651"/>
    </source>
</evidence>
<accession>A0A2T7WP89</accession>
<comment type="caution">
    <text evidence="9">The sequence shown here is derived from an EMBL/GenBank/DDBJ whole genome shotgun (WGS) entry which is preliminary data.</text>
</comment>
<evidence type="ECO:0000256" key="2">
    <source>
        <dbReference type="ARBA" id="ARBA00007430"/>
    </source>
</evidence>
<dbReference type="InterPro" id="IPR050833">
    <property type="entry name" value="Poly_Biosynth_Transport"/>
</dbReference>
<gene>
    <name evidence="9" type="ORF">DC432_06695</name>
</gene>
<evidence type="ECO:0000313" key="9">
    <source>
        <dbReference type="EMBL" id="PVE75950.1"/>
    </source>
</evidence>
<feature type="transmembrane region" description="Helical" evidence="8">
    <location>
        <begin position="407"/>
        <end position="428"/>
    </location>
</feature>
<proteinExistence type="inferred from homology"/>
<feature type="region of interest" description="Disordered" evidence="7">
    <location>
        <begin position="1"/>
        <end position="134"/>
    </location>
</feature>
<feature type="transmembrane region" description="Helical" evidence="8">
    <location>
        <begin position="568"/>
        <end position="589"/>
    </location>
</feature>
<name>A0A2T7WP89_MICTE</name>
<feature type="transmembrane region" description="Helical" evidence="8">
    <location>
        <begin position="478"/>
        <end position="499"/>
    </location>
</feature>
<organism evidence="9 10">
    <name type="scientific">Microbacterium testaceum</name>
    <name type="common">Aureobacterium testaceum</name>
    <name type="synonym">Brevibacterium testaceum</name>
    <dbReference type="NCBI Taxonomy" id="2033"/>
    <lineage>
        <taxon>Bacteria</taxon>
        <taxon>Bacillati</taxon>
        <taxon>Actinomycetota</taxon>
        <taxon>Actinomycetes</taxon>
        <taxon>Micrococcales</taxon>
        <taxon>Microbacteriaceae</taxon>
        <taxon>Microbacterium</taxon>
    </lineage>
</organism>
<dbReference type="PANTHER" id="PTHR30250">
    <property type="entry name" value="PST FAMILY PREDICTED COLANIC ACID TRANSPORTER"/>
    <property type="match status" value="1"/>
</dbReference>
<feature type="transmembrane region" description="Helical" evidence="8">
    <location>
        <begin position="505"/>
        <end position="522"/>
    </location>
</feature>
<feature type="compositionally biased region" description="Basic and acidic residues" evidence="7">
    <location>
        <begin position="1"/>
        <end position="16"/>
    </location>
</feature>
<reference evidence="9 10" key="1">
    <citation type="submission" date="2018-04" db="EMBL/GenBank/DDBJ databases">
        <authorList>
            <person name="Go L.Y."/>
            <person name="Mitchell J.A."/>
        </authorList>
    </citation>
    <scope>NUCLEOTIDE SEQUENCE [LARGE SCALE GENOMIC DNA]</scope>
    <source>
        <strain evidence="9 10">TPD7010</strain>
    </source>
</reference>
<comment type="similarity">
    <text evidence="2">Belongs to the polysaccharide synthase family.</text>
</comment>
<feature type="transmembrane region" description="Helical" evidence="8">
    <location>
        <begin position="300"/>
        <end position="318"/>
    </location>
</feature>
<evidence type="ECO:0000256" key="7">
    <source>
        <dbReference type="SAM" id="MobiDB-lite"/>
    </source>
</evidence>
<dbReference type="Proteomes" id="UP000244649">
    <property type="component" value="Unassembled WGS sequence"/>
</dbReference>
<feature type="compositionally biased region" description="Low complexity" evidence="7">
    <location>
        <begin position="38"/>
        <end position="49"/>
    </location>
</feature>